<protein>
    <submittedName>
        <fullName evidence="10">Putative P450 monooxygenase</fullName>
    </submittedName>
</protein>
<dbReference type="InterPro" id="IPR017972">
    <property type="entry name" value="Cyt_P450_CS"/>
</dbReference>
<dbReference type="PRINTS" id="PR00465">
    <property type="entry name" value="EP450IV"/>
</dbReference>
<dbReference type="GO" id="GO:0016705">
    <property type="term" value="F:oxidoreductase activity, acting on paired donors, with incorporation or reduction of molecular oxygen"/>
    <property type="evidence" value="ECO:0007669"/>
    <property type="project" value="InterPro"/>
</dbReference>
<dbReference type="InterPro" id="IPR001128">
    <property type="entry name" value="Cyt_P450"/>
</dbReference>
<evidence type="ECO:0000256" key="3">
    <source>
        <dbReference type="ARBA" id="ARBA00022617"/>
    </source>
</evidence>
<dbReference type="InterPro" id="IPR002403">
    <property type="entry name" value="Cyt_P450_E_grp-IV"/>
</dbReference>
<organism evidence="10 11">
    <name type="scientific">Aspergillus candidus</name>
    <dbReference type="NCBI Taxonomy" id="41067"/>
    <lineage>
        <taxon>Eukaryota</taxon>
        <taxon>Fungi</taxon>
        <taxon>Dikarya</taxon>
        <taxon>Ascomycota</taxon>
        <taxon>Pezizomycotina</taxon>
        <taxon>Eurotiomycetes</taxon>
        <taxon>Eurotiomycetidae</taxon>
        <taxon>Eurotiales</taxon>
        <taxon>Aspergillaceae</taxon>
        <taxon>Aspergillus</taxon>
        <taxon>Aspergillus subgen. Circumdati</taxon>
    </lineage>
</organism>
<name>A0A2I2F6I9_ASPCN</name>
<evidence type="ECO:0000313" key="10">
    <source>
        <dbReference type="EMBL" id="PLB36262.1"/>
    </source>
</evidence>
<keyword evidence="11" id="KW-1185">Reference proteome</keyword>
<evidence type="ECO:0000256" key="9">
    <source>
        <dbReference type="RuleBase" id="RU000461"/>
    </source>
</evidence>
<gene>
    <name evidence="10" type="ORF">BDW47DRAFT_52509</name>
</gene>
<evidence type="ECO:0000256" key="8">
    <source>
        <dbReference type="PIRSR" id="PIRSR602403-1"/>
    </source>
</evidence>
<dbReference type="GO" id="GO:0004497">
    <property type="term" value="F:monooxygenase activity"/>
    <property type="evidence" value="ECO:0007669"/>
    <property type="project" value="UniProtKB-KW"/>
</dbReference>
<keyword evidence="3 8" id="KW-0349">Heme</keyword>
<keyword evidence="7 9" id="KW-0503">Monooxygenase</keyword>
<dbReference type="GO" id="GO:0005506">
    <property type="term" value="F:iron ion binding"/>
    <property type="evidence" value="ECO:0007669"/>
    <property type="project" value="InterPro"/>
</dbReference>
<dbReference type="InterPro" id="IPR036396">
    <property type="entry name" value="Cyt_P450_sf"/>
</dbReference>
<dbReference type="Pfam" id="PF00067">
    <property type="entry name" value="p450"/>
    <property type="match status" value="1"/>
</dbReference>
<dbReference type="GO" id="GO:0020037">
    <property type="term" value="F:heme binding"/>
    <property type="evidence" value="ECO:0007669"/>
    <property type="project" value="InterPro"/>
</dbReference>
<keyword evidence="6 8" id="KW-0408">Iron</keyword>
<keyword evidence="5 9" id="KW-0560">Oxidoreductase</keyword>
<dbReference type="Gene3D" id="1.10.630.10">
    <property type="entry name" value="Cytochrome P450"/>
    <property type="match status" value="1"/>
</dbReference>
<reference evidence="10 11" key="1">
    <citation type="submission" date="2017-12" db="EMBL/GenBank/DDBJ databases">
        <authorList>
            <consortium name="DOE Joint Genome Institute"/>
            <person name="Haridas S."/>
            <person name="Kjaerbolling I."/>
            <person name="Vesth T.C."/>
            <person name="Frisvad J.C."/>
            <person name="Nybo J.L."/>
            <person name="Theobald S."/>
            <person name="Kuo A."/>
            <person name="Bowyer P."/>
            <person name="Matsuda Y."/>
            <person name="Mondo S."/>
            <person name="Lyhne E.K."/>
            <person name="Kogle M.E."/>
            <person name="Clum A."/>
            <person name="Lipzen A."/>
            <person name="Salamov A."/>
            <person name="Ngan C.Y."/>
            <person name="Daum C."/>
            <person name="Chiniquy J."/>
            <person name="Barry K."/>
            <person name="LaButti K."/>
            <person name="Simmons B.A."/>
            <person name="Magnuson J.K."/>
            <person name="Mortensen U.H."/>
            <person name="Larsen T.O."/>
            <person name="Grigoriev I.V."/>
            <person name="Baker S.E."/>
            <person name="Andersen M.R."/>
            <person name="Nordberg H.P."/>
            <person name="Cantor M.N."/>
            <person name="Hua S.X."/>
        </authorList>
    </citation>
    <scope>NUCLEOTIDE SEQUENCE [LARGE SCALE GENOMIC DNA]</scope>
    <source>
        <strain evidence="10 11">CBS 102.13</strain>
    </source>
</reference>
<comment type="similarity">
    <text evidence="2 9">Belongs to the cytochrome P450 family.</text>
</comment>
<sequence length="533" mass="60413">METILDTLSNPQVAKPLILTLTIYVLWTVLFASSSLPNDLPWIGRDNSKAFSSLRATIKSISKSKELLTEGYRKYSSKGKSYIFPACDGPSEILVPKSSLRWLLEQPDNVLSAAEYHSESLGGDYNFLDKHILENPFQDHVIYRSLTRNLQSVIPEVWDELASTFEDIWGADGEAWKEIPLMDSMMTFVGRASNRMLVGAPVCQNKEYLANMMKYTTDIVINSAILRVLPKFLHPVIGRLLSLRNQWHYSRTAKYTIPIIQERLRHMECKRNDPTYDWEQPSDYLTWHINLAIAENNSIEMDPIMISRRLMPINFAAIHTTTITITNAVIDILSTSASKGVLECLQEEIEHAYAECNGVWTKASLATLVRADSAIRESMRVSNFMTRNAMRKVMPIGGVTNPVEKWTAPQGAYIGIDMHSIHHDPEIYSTPDEYDAFRFSRAREEASASAGDALDKMKKTESMSTTSGDFLSFSHGRHACPGRFFVVYELKMLLAFMLLNYDVQPLAQRPQNKWIGGNVVPPSELSIRVKRKT</sequence>
<dbReference type="AlphaFoldDB" id="A0A2I2F6I9"/>
<dbReference type="Proteomes" id="UP000234585">
    <property type="component" value="Unassembled WGS sequence"/>
</dbReference>
<evidence type="ECO:0000256" key="4">
    <source>
        <dbReference type="ARBA" id="ARBA00022723"/>
    </source>
</evidence>
<evidence type="ECO:0000256" key="7">
    <source>
        <dbReference type="ARBA" id="ARBA00023033"/>
    </source>
</evidence>
<dbReference type="PANTHER" id="PTHR46206:SF1">
    <property type="entry name" value="P450, PUTATIVE (EUROFUNG)-RELATED"/>
    <property type="match status" value="1"/>
</dbReference>
<evidence type="ECO:0000256" key="2">
    <source>
        <dbReference type="ARBA" id="ARBA00010617"/>
    </source>
</evidence>
<dbReference type="OrthoDB" id="1844152at2759"/>
<dbReference type="SUPFAM" id="SSF48264">
    <property type="entry name" value="Cytochrome P450"/>
    <property type="match status" value="1"/>
</dbReference>
<dbReference type="EMBL" id="KZ559153">
    <property type="protein sequence ID" value="PLB36262.1"/>
    <property type="molecule type" value="Genomic_DNA"/>
</dbReference>
<feature type="binding site" description="axial binding residue" evidence="8">
    <location>
        <position position="480"/>
    </location>
    <ligand>
        <name>heme</name>
        <dbReference type="ChEBI" id="CHEBI:30413"/>
    </ligand>
    <ligandPart>
        <name>Fe</name>
        <dbReference type="ChEBI" id="CHEBI:18248"/>
    </ligandPart>
</feature>
<dbReference type="PANTHER" id="PTHR46206">
    <property type="entry name" value="CYTOCHROME P450"/>
    <property type="match status" value="1"/>
</dbReference>
<dbReference type="GeneID" id="36526392"/>
<evidence type="ECO:0000256" key="1">
    <source>
        <dbReference type="ARBA" id="ARBA00001971"/>
    </source>
</evidence>
<keyword evidence="4 8" id="KW-0479">Metal-binding</keyword>
<accession>A0A2I2F6I9</accession>
<comment type="cofactor">
    <cofactor evidence="1 8">
        <name>heme</name>
        <dbReference type="ChEBI" id="CHEBI:30413"/>
    </cofactor>
</comment>
<dbReference type="CDD" id="cd11041">
    <property type="entry name" value="CYP503A1-like"/>
    <property type="match status" value="1"/>
</dbReference>
<dbReference type="STRING" id="41067.A0A2I2F6I9"/>
<proteinExistence type="inferred from homology"/>
<evidence type="ECO:0000256" key="6">
    <source>
        <dbReference type="ARBA" id="ARBA00023004"/>
    </source>
</evidence>
<evidence type="ECO:0000313" key="11">
    <source>
        <dbReference type="Proteomes" id="UP000234585"/>
    </source>
</evidence>
<dbReference type="RefSeq" id="XP_024670274.1">
    <property type="nucleotide sequence ID" value="XM_024819232.1"/>
</dbReference>
<dbReference type="PROSITE" id="PS00086">
    <property type="entry name" value="CYTOCHROME_P450"/>
    <property type="match status" value="1"/>
</dbReference>
<evidence type="ECO:0000256" key="5">
    <source>
        <dbReference type="ARBA" id="ARBA00023002"/>
    </source>
</evidence>
<dbReference type="GO" id="GO:0019748">
    <property type="term" value="P:secondary metabolic process"/>
    <property type="evidence" value="ECO:0007669"/>
    <property type="project" value="UniProtKB-ARBA"/>
</dbReference>